<keyword evidence="2" id="KW-1185">Reference proteome</keyword>
<gene>
    <name evidence="1" type="ORF">ACS04_35070</name>
</gene>
<accession>A0A0J6XH49</accession>
<evidence type="ECO:0000313" key="2">
    <source>
        <dbReference type="Proteomes" id="UP000035932"/>
    </source>
</evidence>
<dbReference type="EMBL" id="LFML01000163">
    <property type="protein sequence ID" value="KMO93502.1"/>
    <property type="molecule type" value="Genomic_DNA"/>
</dbReference>
<organism evidence="1 2">
    <name type="scientific">Streptomyces roseus</name>
    <dbReference type="NCBI Taxonomy" id="66430"/>
    <lineage>
        <taxon>Bacteria</taxon>
        <taxon>Bacillati</taxon>
        <taxon>Actinomycetota</taxon>
        <taxon>Actinomycetes</taxon>
        <taxon>Kitasatosporales</taxon>
        <taxon>Streptomycetaceae</taxon>
        <taxon>Streptomyces</taxon>
    </lineage>
</organism>
<dbReference type="AlphaFoldDB" id="A0A0J6XH49"/>
<reference evidence="1 2" key="1">
    <citation type="submission" date="2015-06" db="EMBL/GenBank/DDBJ databases">
        <title>Recapitulation of the evolution of biosynthetic gene clusters reveals hidden chemical diversity on bacterial genomes.</title>
        <authorList>
            <person name="Cruz-Morales P."/>
            <person name="Martinez-Guerrero C."/>
            <person name="Morales-Escalante M.A."/>
            <person name="Yanez-Guerra L.A."/>
            <person name="Kopp J.F."/>
            <person name="Feldmann J."/>
            <person name="Ramos-Aboites H.E."/>
            <person name="Barona-Gomez F."/>
        </authorList>
    </citation>
    <scope>NUCLEOTIDE SEQUENCE [LARGE SCALE GENOMIC DNA]</scope>
    <source>
        <strain evidence="1 2">ATCC 31245</strain>
    </source>
</reference>
<evidence type="ECO:0000313" key="1">
    <source>
        <dbReference type="EMBL" id="KMO93502.1"/>
    </source>
</evidence>
<dbReference type="PATRIC" id="fig|66430.4.peg.1795"/>
<dbReference type="Proteomes" id="UP000035932">
    <property type="component" value="Unassembled WGS sequence"/>
</dbReference>
<protein>
    <submittedName>
        <fullName evidence="1">Uncharacterized protein</fullName>
    </submittedName>
</protein>
<proteinExistence type="predicted"/>
<sequence>MDMDHAARAGSTAALGTARFEYAAHATDYDAALRRFSWGTWPGRGLCVCGCGIWAGEESSWWG</sequence>
<comment type="caution">
    <text evidence="1">The sequence shown here is derived from an EMBL/GenBank/DDBJ whole genome shotgun (WGS) entry which is preliminary data.</text>
</comment>
<name>A0A0J6XH49_9ACTN</name>